<dbReference type="AlphaFoldDB" id="A0A3N9P8R1"/>
<comment type="caution">
    <text evidence="7">The sequence shown here is derived from an EMBL/GenBank/DDBJ whole genome shotgun (WGS) entry which is preliminary data.</text>
</comment>
<keyword evidence="5 6" id="KW-0472">Membrane</keyword>
<feature type="transmembrane region" description="Helical" evidence="6">
    <location>
        <begin position="73"/>
        <end position="92"/>
    </location>
</feature>
<evidence type="ECO:0000313" key="7">
    <source>
        <dbReference type="EMBL" id="RQW12189.1"/>
    </source>
</evidence>
<keyword evidence="4 6" id="KW-1133">Transmembrane helix</keyword>
<evidence type="ECO:0000256" key="2">
    <source>
        <dbReference type="ARBA" id="ARBA00009142"/>
    </source>
</evidence>
<dbReference type="PANTHER" id="PTHR43701:SF2">
    <property type="entry name" value="MEMBRANE TRANSPORTER PROTEIN YJNA-RELATED"/>
    <property type="match status" value="1"/>
</dbReference>
<reference evidence="7 8" key="1">
    <citation type="submission" date="2018-11" db="EMBL/GenBank/DDBJ databases">
        <title>Genome sequence of strain 7197.</title>
        <authorList>
            <person name="Gao J."/>
            <person name="Sun J."/>
        </authorList>
    </citation>
    <scope>NUCLEOTIDE SEQUENCE [LARGE SCALE GENOMIC DNA]</scope>
    <source>
        <strain evidence="7 8">7197</strain>
    </source>
</reference>
<evidence type="ECO:0000313" key="8">
    <source>
        <dbReference type="Proteomes" id="UP000282529"/>
    </source>
</evidence>
<gene>
    <name evidence="7" type="ORF">EH198_07470</name>
</gene>
<protein>
    <recommendedName>
        <fullName evidence="6">Probable membrane transporter protein</fullName>
    </recommendedName>
</protein>
<evidence type="ECO:0000256" key="5">
    <source>
        <dbReference type="ARBA" id="ARBA00023136"/>
    </source>
</evidence>
<dbReference type="PANTHER" id="PTHR43701">
    <property type="entry name" value="MEMBRANE TRANSPORTER PROTEIN MJ0441-RELATED"/>
    <property type="match status" value="1"/>
</dbReference>
<evidence type="ECO:0000256" key="4">
    <source>
        <dbReference type="ARBA" id="ARBA00022989"/>
    </source>
</evidence>
<proteinExistence type="inferred from homology"/>
<feature type="transmembrane region" description="Helical" evidence="6">
    <location>
        <begin position="219"/>
        <end position="239"/>
    </location>
</feature>
<feature type="transmembrane region" description="Helical" evidence="6">
    <location>
        <begin position="112"/>
        <end position="133"/>
    </location>
</feature>
<feature type="transmembrane region" description="Helical" evidence="6">
    <location>
        <begin position="245"/>
        <end position="263"/>
    </location>
</feature>
<feature type="transmembrane region" description="Helical" evidence="6">
    <location>
        <begin position="175"/>
        <end position="198"/>
    </location>
</feature>
<dbReference type="EMBL" id="RQPI01000003">
    <property type="protein sequence ID" value="RQW12189.1"/>
    <property type="molecule type" value="Genomic_DNA"/>
</dbReference>
<comment type="subcellular location">
    <subcellularLocation>
        <location evidence="6">Cell membrane</location>
        <topology evidence="6">Multi-pass membrane protein</topology>
    </subcellularLocation>
    <subcellularLocation>
        <location evidence="1">Membrane</location>
        <topology evidence="1">Multi-pass membrane protein</topology>
    </subcellularLocation>
</comment>
<dbReference type="Pfam" id="PF01925">
    <property type="entry name" value="TauE"/>
    <property type="match status" value="2"/>
</dbReference>
<dbReference type="InterPro" id="IPR051598">
    <property type="entry name" value="TSUP/Inactive_protease-like"/>
</dbReference>
<keyword evidence="6" id="KW-1003">Cell membrane</keyword>
<keyword evidence="8" id="KW-1185">Reference proteome</keyword>
<dbReference type="RefSeq" id="WP_124694924.1">
    <property type="nucleotide sequence ID" value="NZ_JBHUFE010000030.1"/>
</dbReference>
<dbReference type="GO" id="GO:0005886">
    <property type="term" value="C:plasma membrane"/>
    <property type="evidence" value="ECO:0007669"/>
    <property type="project" value="UniProtKB-SubCell"/>
</dbReference>
<name>A0A3N9P8R1_9BACL</name>
<evidence type="ECO:0000256" key="1">
    <source>
        <dbReference type="ARBA" id="ARBA00004141"/>
    </source>
</evidence>
<feature type="transmembrane region" description="Helical" evidence="6">
    <location>
        <begin position="48"/>
        <end position="66"/>
    </location>
</feature>
<dbReference type="InterPro" id="IPR002781">
    <property type="entry name" value="TM_pro_TauE-like"/>
</dbReference>
<comment type="similarity">
    <text evidence="2 6">Belongs to the 4-toluene sulfonate uptake permease (TSUP) (TC 2.A.102) family.</text>
</comment>
<dbReference type="Proteomes" id="UP000282529">
    <property type="component" value="Unassembled WGS sequence"/>
</dbReference>
<feature type="transmembrane region" description="Helical" evidence="6">
    <location>
        <begin position="140"/>
        <end position="163"/>
    </location>
</feature>
<feature type="transmembrane region" description="Helical" evidence="6">
    <location>
        <begin position="9"/>
        <end position="28"/>
    </location>
</feature>
<dbReference type="OrthoDB" id="5366030at2"/>
<accession>A0A3N9P8R1</accession>
<evidence type="ECO:0000256" key="6">
    <source>
        <dbReference type="RuleBase" id="RU363041"/>
    </source>
</evidence>
<evidence type="ECO:0000256" key="3">
    <source>
        <dbReference type="ARBA" id="ARBA00022692"/>
    </source>
</evidence>
<keyword evidence="3 6" id="KW-0812">Transmembrane</keyword>
<organism evidence="7 8">
    <name type="scientific">Paenibacillus rhizophilus</name>
    <dbReference type="NCBI Taxonomy" id="1850366"/>
    <lineage>
        <taxon>Bacteria</taxon>
        <taxon>Bacillati</taxon>
        <taxon>Bacillota</taxon>
        <taxon>Bacilli</taxon>
        <taxon>Bacillales</taxon>
        <taxon>Paenibacillaceae</taxon>
        <taxon>Paenibacillus</taxon>
    </lineage>
</organism>
<sequence length="285" mass="29346">MNEKGKKSLLAVLTGAPIGCLGGLIGLGGAEFRLPVLVGLFKYPTRQAVAFNLAVSLVTLISSLIMRLPQASLPALTAILPVIASFIAGGMIGAYTGANYSKRLSEHTLEKIILILLVSIGILLVVEGFSPVVSSGIPMLLPVAVLVGIACGIGIGIVSSMLGVAGGELIIPTLLLVYGVDIKIAGTASVLISLPTVVIGMIKHASNGAYAEKKEWRELVVPMGIGSIVGSFVGGLLIGYISSSLLKLVLGFILILSAIKMFTKALKSARASKAVIAPPVRGRKL</sequence>